<feature type="compositionally biased region" description="Basic and acidic residues" evidence="5">
    <location>
        <begin position="1185"/>
        <end position="1203"/>
    </location>
</feature>
<dbReference type="InterPro" id="IPR027417">
    <property type="entry name" value="P-loop_NTPase"/>
</dbReference>
<feature type="compositionally biased region" description="Acidic residues" evidence="5">
    <location>
        <begin position="1438"/>
        <end position="1451"/>
    </location>
</feature>
<dbReference type="SUPFAM" id="SSF48340">
    <property type="entry name" value="Interferon-induced guanylate-binding protein 1 (GBP1), C-terminal domain"/>
    <property type="match status" value="2"/>
</dbReference>
<feature type="region of interest" description="Disordered" evidence="5">
    <location>
        <begin position="1145"/>
        <end position="1203"/>
    </location>
</feature>
<dbReference type="SUPFAM" id="SSF52540">
    <property type="entry name" value="P-loop containing nucleoside triphosphate hydrolases"/>
    <property type="match status" value="3"/>
</dbReference>
<dbReference type="Gene3D" id="3.40.50.300">
    <property type="entry name" value="P-loop containing nucleotide triphosphate hydrolases"/>
    <property type="match status" value="6"/>
</dbReference>
<feature type="domain" description="GB1/RHD3-type G" evidence="6">
    <location>
        <begin position="709"/>
        <end position="1104"/>
    </location>
</feature>
<dbReference type="Proteomes" id="UP000677054">
    <property type="component" value="Unassembled WGS sequence"/>
</dbReference>
<dbReference type="InterPro" id="IPR036543">
    <property type="entry name" value="Guanylate-bd_C_sf"/>
</dbReference>
<organism evidence="7">
    <name type="scientific">Darwinula stevensoni</name>
    <dbReference type="NCBI Taxonomy" id="69355"/>
    <lineage>
        <taxon>Eukaryota</taxon>
        <taxon>Metazoa</taxon>
        <taxon>Ecdysozoa</taxon>
        <taxon>Arthropoda</taxon>
        <taxon>Crustacea</taxon>
        <taxon>Oligostraca</taxon>
        <taxon>Ostracoda</taxon>
        <taxon>Podocopa</taxon>
        <taxon>Podocopida</taxon>
        <taxon>Darwinulocopina</taxon>
        <taxon>Darwinuloidea</taxon>
        <taxon>Darwinulidae</taxon>
        <taxon>Darwinula</taxon>
    </lineage>
</organism>
<feature type="compositionally biased region" description="Basic residues" evidence="5">
    <location>
        <begin position="1465"/>
        <end position="1475"/>
    </location>
</feature>
<dbReference type="PANTHER" id="PTHR10751">
    <property type="entry name" value="GUANYLATE BINDING PROTEIN"/>
    <property type="match status" value="1"/>
</dbReference>
<dbReference type="InterPro" id="IPR015894">
    <property type="entry name" value="Guanylate-bd_N"/>
</dbReference>
<dbReference type="EMBL" id="CAJPEV010002974">
    <property type="protein sequence ID" value="CAG0898577.1"/>
    <property type="molecule type" value="Genomic_DNA"/>
</dbReference>
<dbReference type="Gene3D" id="1.20.58.420">
    <property type="entry name" value="AHSP"/>
    <property type="match status" value="3"/>
</dbReference>
<name>A0A7R9FQ05_9CRUS</name>
<evidence type="ECO:0000259" key="6">
    <source>
        <dbReference type="PROSITE" id="PS51715"/>
    </source>
</evidence>
<dbReference type="EMBL" id="LR902491">
    <property type="protein sequence ID" value="CAD7250633.1"/>
    <property type="molecule type" value="Genomic_DNA"/>
</dbReference>
<dbReference type="PROSITE" id="PS51715">
    <property type="entry name" value="G_GB1_RHD3"/>
    <property type="match status" value="2"/>
</dbReference>
<keyword evidence="1" id="KW-0547">Nucleotide-binding</keyword>
<feature type="compositionally biased region" description="Polar residues" evidence="5">
    <location>
        <begin position="581"/>
        <end position="599"/>
    </location>
</feature>
<dbReference type="GO" id="GO:0005525">
    <property type="term" value="F:GTP binding"/>
    <property type="evidence" value="ECO:0007669"/>
    <property type="project" value="UniProtKB-KW"/>
</dbReference>
<gene>
    <name evidence="7" type="ORF">DSTB1V02_LOCUS10403</name>
</gene>
<evidence type="ECO:0000256" key="4">
    <source>
        <dbReference type="PROSITE-ProRule" id="PRU01052"/>
    </source>
</evidence>
<reference evidence="7" key="1">
    <citation type="submission" date="2020-11" db="EMBL/GenBank/DDBJ databases">
        <authorList>
            <person name="Tran Van P."/>
        </authorList>
    </citation>
    <scope>NUCLEOTIDE SEQUENCE</scope>
</reference>
<evidence type="ECO:0000313" key="7">
    <source>
        <dbReference type="EMBL" id="CAD7250633.1"/>
    </source>
</evidence>
<dbReference type="InterPro" id="IPR030386">
    <property type="entry name" value="G_GB1_RHD3_dom"/>
</dbReference>
<dbReference type="Pfam" id="PF02263">
    <property type="entry name" value="GBP"/>
    <property type="match status" value="5"/>
</dbReference>
<evidence type="ECO:0000256" key="1">
    <source>
        <dbReference type="ARBA" id="ARBA00022741"/>
    </source>
</evidence>
<evidence type="ECO:0000256" key="5">
    <source>
        <dbReference type="SAM" id="MobiDB-lite"/>
    </source>
</evidence>
<evidence type="ECO:0000256" key="2">
    <source>
        <dbReference type="ARBA" id="ARBA00022801"/>
    </source>
</evidence>
<feature type="domain" description="GB1/RHD3-type G" evidence="6">
    <location>
        <begin position="17"/>
        <end position="233"/>
    </location>
</feature>
<accession>A0A7R9FQ05</accession>
<evidence type="ECO:0000313" key="8">
    <source>
        <dbReference type="Proteomes" id="UP000677054"/>
    </source>
</evidence>
<comment type="similarity">
    <text evidence="4">Belongs to the TRAFAC class dynamin-like GTPase superfamily. GB1/RHD3 GTPase family.</text>
</comment>
<keyword evidence="8" id="KW-1185">Reference proteome</keyword>
<keyword evidence="3" id="KW-0342">GTP-binding</keyword>
<feature type="region of interest" description="Disordered" evidence="5">
    <location>
        <begin position="580"/>
        <end position="610"/>
    </location>
</feature>
<sequence>MAEDRLEAMLLGERCRDKPVVVVSIAGAARKGKSFMLSLFLRYLRAKEPKKWLKDKHVPLNGFAWRMSSERVTTGIHIWNEVFTIKQPNGEEVCVVLMDTEGTFDCEETVGHSSTVFQYFTAYRRLCLEKNGETPFQDFIFLVRDWRNNHEYKYGFEGGEKFMEKKLHTSGKQREEVKEDIKSGFLKRRCFLTPYPGEKVAGDANFNGSISDMSKDFKKQLKELVPSLLSPENLVPKKIAGKTITCEDLFRYFQSYVGIYNNRREIPEPQSIYQATAEVQHRKVVDEALRRYKTRMDELSTETPPPNPGELQEKDVECRGEAFKIFHDSKKMGDDQMSDANKAQLEMVRPRKESGSYVVFLEKKHLHMSCNAIMFLAVHFNNDNDLECKFRIREHITQFRLQYFTAYGRLCLEKNGETPFQDFIFLVRDWRNSHEYKYGFEGGEKFMEKKLQTSGKQREEVKEDIKSGFLKRRCFHTPYPGEKVAGDANFNGSISDMSKDFKKQMKELVPSLLSPENLDLKKIAGKAIRCEDLFRYFQSYVGIYNNRREIPEPQSIYQATSEVQHRKVVDEALRRYKTRMDQLSTETPPQNPGESTSSAHGILRPSQAWSESNSNSMLRLIISCHKMEIPAGKAFPKQLLTIRQLNALRNTQPERIQLVHVFVTAHSREMGPGQAVCILERTESEDGDSYYTLQEDRLGGMLLGERCRDKPVVVVSIAGAARKGKSFMLSLFLRYLRAKEPKKWLKDKHVPLNGFAWRMSSDRVTTGIHIWNEVFTIKQPNGEEVCVVLMDTEGTFDCEETVGHSSTVFALSTLLSSVQIYNLKENIQMDDLLHLQVLQEGHFMSSFRRMSSDRVTTGIHIWNEVFTIKQPNGEEVCVVLMDTEGTFDCEETVGHSSTVFALSTLLSSVQIYNLKENIQMDDLLHLQYFTAYGRLCLEKNGETPFQDFIFLVRDWRNSHEYKHGFEGGTTYGRLCLEKNGETPFQDFIFLVRDWRNSHEYKHGFEGGEKYMEKKLQTSGKQREEVRKVKEDIKSGFLKRRCFLMPYPGEKVAGDANFNGDRPTNRGRTSLDLELTLQQDFVGVACDTRARTKPSRSSQVLETDGRTPVFASDKIAGKTITCEDLFRYFQSYVGIYNNRREIPEPQSIYQVTTRPPPSDRTLTSSSHGRGPAPEGRGRSAATLQDADGRTQHRDSPAESRRLQEKDVECRGEAFKIFYDSKKMGDDQMSDAYKAQLEMELDEVYGNYQKQCGLKHYCNQMEELFKSSKFYLKESELFDRHYESKREVLDIFEQVGTVCEAFKCYKETLEREIDLMYINYSDRQKKELKQTCCAGTAIALSVIGLTAGVGATAIGLAAAAGAGAEAAAGLAPAASRVIPIATRVLSCAASAGVAGAAALYQATLKRKDAQKEEKEEVIALTEMNENSQTAEARDERLEAGDDGLEAGDDGLDAGDDRLEAETTVGGGRRRARGKARQGFRGLPSRE</sequence>
<dbReference type="OrthoDB" id="2135133at2759"/>
<dbReference type="GO" id="GO:0003924">
    <property type="term" value="F:GTPase activity"/>
    <property type="evidence" value="ECO:0007669"/>
    <property type="project" value="InterPro"/>
</dbReference>
<evidence type="ECO:0000256" key="3">
    <source>
        <dbReference type="ARBA" id="ARBA00023134"/>
    </source>
</evidence>
<feature type="region of interest" description="Disordered" evidence="5">
    <location>
        <begin position="1417"/>
        <end position="1484"/>
    </location>
</feature>
<protein>
    <recommendedName>
        <fullName evidence="6">GB1/RHD3-type G domain-containing protein</fullName>
    </recommendedName>
</protein>
<proteinExistence type="inferred from homology"/>
<keyword evidence="2" id="KW-0378">Hydrolase</keyword>